<dbReference type="PANTHER" id="PTHR34978:SF3">
    <property type="entry name" value="SLR0241 PROTEIN"/>
    <property type="match status" value="1"/>
</dbReference>
<dbReference type="NCBIfam" id="NF000326">
    <property type="entry name" value="blaR1_generic"/>
    <property type="match status" value="1"/>
</dbReference>
<gene>
    <name evidence="5" type="ORF">LIZ65_06955</name>
</gene>
<dbReference type="InterPro" id="IPR008756">
    <property type="entry name" value="Peptidase_M56"/>
</dbReference>
<dbReference type="SUPFAM" id="SSF56601">
    <property type="entry name" value="beta-lactamase/transpeptidase-like"/>
    <property type="match status" value="1"/>
</dbReference>
<evidence type="ECO:0000259" key="3">
    <source>
        <dbReference type="Pfam" id="PF00905"/>
    </source>
</evidence>
<evidence type="ECO:0000256" key="2">
    <source>
        <dbReference type="SAM" id="Phobius"/>
    </source>
</evidence>
<feature type="transmembrane region" description="Helical" evidence="2">
    <location>
        <begin position="325"/>
        <end position="346"/>
    </location>
</feature>
<feature type="transmembrane region" description="Helical" evidence="2">
    <location>
        <begin position="112"/>
        <end position="133"/>
    </location>
</feature>
<evidence type="ECO:0000259" key="4">
    <source>
        <dbReference type="Pfam" id="PF05569"/>
    </source>
</evidence>
<feature type="transmembrane region" description="Helical" evidence="2">
    <location>
        <begin position="6"/>
        <end position="25"/>
    </location>
</feature>
<sequence>MQDFVVLFLISNLFLAAFVGLILAVKRIFRRQLSCRMQYHMWFFLLAALAVPFLPLSPNNLYRLFFRLVSPAAGSLPQGTKAGIAFTGEARTETVSAFHDFTVSVSGHAPSALVICLVLIWLIGLMVMLVLLLRSRIYLYRLERSALLLQNPEIKRLFQDCLGKLKVRRRIAVYSTPYLKSPVTLGIFRPRIYLPLHLISDCSAKDMRYILLHELQHYRHGDALIGCLMSIAGLIYWFNPAVRQGLRKMRDDRELACDSSVLELLDESEYPCYGNTLLQFAEKISHCSFPFASGMGGDFRQIKKRIVNIASFRPAARSQKLKGRLAYLVIAAALIGAAPVLSANAVGEEDYAPAEKGPEFTSLDLSAYFGGYDGSFVLYDTKADSWKIYNQELAVKRISPDSTYKIYSALMGLEAGSISDGNSELTWDGTEYPFAEWNQNQNLATAMQNSVNWYFHYLDKRTGKDTVQSYLSQIRYGNEDTSAGLESCWLESSLKISPLEQAELLKKLLAGELPFRRQHIQTVQDALLVRSDDSGRLYGKTGTGAVDGMEVNGWFVGFTESAQGSYVFALNIQGNSNATGTHAKEIALRILQDM</sequence>
<comment type="similarity">
    <text evidence="1">Belongs to the peptidase M56 family.</text>
</comment>
<evidence type="ECO:0000313" key="5">
    <source>
        <dbReference type="EMBL" id="MCB7387025.1"/>
    </source>
</evidence>
<keyword evidence="6" id="KW-1185">Reference proteome</keyword>
<keyword evidence="2" id="KW-1133">Transmembrane helix</keyword>
<dbReference type="RefSeq" id="WP_066733545.1">
    <property type="nucleotide sequence ID" value="NZ_JAJCIQ010000003.1"/>
</dbReference>
<feature type="transmembrane region" description="Helical" evidence="2">
    <location>
        <begin position="37"/>
        <end position="56"/>
    </location>
</feature>
<comment type="caution">
    <text evidence="5">The sequence shown here is derived from an EMBL/GenBank/DDBJ whole genome shotgun (WGS) entry which is preliminary data.</text>
</comment>
<keyword evidence="2" id="KW-0472">Membrane</keyword>
<name>A0ABS8DF68_9FIRM</name>
<reference evidence="5 6" key="1">
    <citation type="submission" date="2021-10" db="EMBL/GenBank/DDBJ databases">
        <title>Collection of gut derived symbiotic bacterial strains cultured from healthy donors.</title>
        <authorList>
            <person name="Lin H."/>
            <person name="Littmann E."/>
            <person name="Kohout C."/>
            <person name="Pamer E.G."/>
        </authorList>
    </citation>
    <scope>NUCLEOTIDE SEQUENCE [LARGE SCALE GENOMIC DNA]</scope>
    <source>
        <strain evidence="5 6">DFI.1.165</strain>
    </source>
</reference>
<protein>
    <submittedName>
        <fullName evidence="5">BlaR1 family beta-lactam sensor/signal transducer</fullName>
    </submittedName>
</protein>
<dbReference type="EMBL" id="JAJCIS010000003">
    <property type="protein sequence ID" value="MCB7387025.1"/>
    <property type="molecule type" value="Genomic_DNA"/>
</dbReference>
<evidence type="ECO:0000313" key="6">
    <source>
        <dbReference type="Proteomes" id="UP001299546"/>
    </source>
</evidence>
<evidence type="ECO:0000256" key="1">
    <source>
        <dbReference type="ARBA" id="ARBA00011075"/>
    </source>
</evidence>
<keyword evidence="2" id="KW-0812">Transmembrane</keyword>
<dbReference type="InterPro" id="IPR052173">
    <property type="entry name" value="Beta-lactam_resp_regulator"/>
</dbReference>
<dbReference type="Pfam" id="PF00905">
    <property type="entry name" value="Transpeptidase"/>
    <property type="match status" value="1"/>
</dbReference>
<dbReference type="InterPro" id="IPR001460">
    <property type="entry name" value="PCN-bd_Tpept"/>
</dbReference>
<feature type="domain" description="Penicillin-binding protein transpeptidase" evidence="3">
    <location>
        <begin position="389"/>
        <end position="592"/>
    </location>
</feature>
<dbReference type="Gene3D" id="3.40.710.10">
    <property type="entry name" value="DD-peptidase/beta-lactamase superfamily"/>
    <property type="match status" value="1"/>
</dbReference>
<accession>A0ABS8DF68</accession>
<proteinExistence type="inferred from homology"/>
<dbReference type="CDD" id="cd07341">
    <property type="entry name" value="M56_BlaR1_MecR1_like"/>
    <property type="match status" value="1"/>
</dbReference>
<dbReference type="PANTHER" id="PTHR34978">
    <property type="entry name" value="POSSIBLE SENSOR-TRANSDUCER PROTEIN BLAR"/>
    <property type="match status" value="1"/>
</dbReference>
<dbReference type="Proteomes" id="UP001299546">
    <property type="component" value="Unassembled WGS sequence"/>
</dbReference>
<organism evidence="5 6">
    <name type="scientific">Bariatricus massiliensis</name>
    <dbReference type="NCBI Taxonomy" id="1745713"/>
    <lineage>
        <taxon>Bacteria</taxon>
        <taxon>Bacillati</taxon>
        <taxon>Bacillota</taxon>
        <taxon>Clostridia</taxon>
        <taxon>Lachnospirales</taxon>
        <taxon>Lachnospiraceae</taxon>
        <taxon>Bariatricus</taxon>
    </lineage>
</organism>
<dbReference type="Pfam" id="PF05569">
    <property type="entry name" value="Peptidase_M56"/>
    <property type="match status" value="1"/>
</dbReference>
<feature type="domain" description="Peptidase M56" evidence="4">
    <location>
        <begin position="10"/>
        <end position="309"/>
    </location>
</feature>
<dbReference type="InterPro" id="IPR012338">
    <property type="entry name" value="Beta-lactam/transpept-like"/>
</dbReference>